<reference evidence="1" key="1">
    <citation type="submission" date="2013-07" db="EMBL/GenBank/DDBJ databases">
        <title>The genome of an arbuscular mycorrhizal fungus provides insights into the evolution of the oldest plant symbiosis.</title>
        <authorList>
            <consortium name="DOE Joint Genome Institute"/>
            <person name="Tisserant E."/>
            <person name="Malbreil M."/>
            <person name="Kuo A."/>
            <person name="Kohler A."/>
            <person name="Symeonidi A."/>
            <person name="Balestrini R."/>
            <person name="Charron P."/>
            <person name="Duensing N."/>
            <person name="Frei-dit-Frey N."/>
            <person name="Gianinazzi-Pearson V."/>
            <person name="Gilbert B."/>
            <person name="Handa Y."/>
            <person name="Hijri M."/>
            <person name="Kaul R."/>
            <person name="Kawaguchi M."/>
            <person name="Krajinski F."/>
            <person name="Lammers P."/>
            <person name="Lapierre D."/>
            <person name="Masclaux F.G."/>
            <person name="Murat C."/>
            <person name="Morin E."/>
            <person name="Ndikumana S."/>
            <person name="Pagni M."/>
            <person name="Petitpierre D."/>
            <person name="Requena N."/>
            <person name="Rosikiewicz P."/>
            <person name="Riley R."/>
            <person name="Saito K."/>
            <person name="San Clemente H."/>
            <person name="Shapiro H."/>
            <person name="van Tuinen D."/>
            <person name="Becard G."/>
            <person name="Bonfante P."/>
            <person name="Paszkowski U."/>
            <person name="Shachar-Hill Y."/>
            <person name="Young J.P."/>
            <person name="Sanders I.R."/>
            <person name="Henrissat B."/>
            <person name="Rensing S.A."/>
            <person name="Grigoriev I.V."/>
            <person name="Corradi N."/>
            <person name="Roux C."/>
            <person name="Martin F."/>
        </authorList>
    </citation>
    <scope>NUCLEOTIDE SEQUENCE</scope>
    <source>
        <strain evidence="1">DAOM 197198</strain>
    </source>
</reference>
<sequence>MALFCAHIIIGILGKKIAKYQLVLLGEKEPLDYSKKSPSPHQNLITRKVAKDAENSLTILRRIGNEVLVSRFENTGNFLEENQLELELAWTSGMKLTPEMESV</sequence>
<gene>
    <name evidence="1" type="ORF">GLOINDRAFT_2847</name>
</gene>
<name>U9UDI3_RHIID</name>
<organism evidence="1">
    <name type="scientific">Rhizophagus irregularis (strain DAOM 181602 / DAOM 197198 / MUCL 43194)</name>
    <name type="common">Arbuscular mycorrhizal fungus</name>
    <name type="synonym">Glomus intraradices</name>
    <dbReference type="NCBI Taxonomy" id="747089"/>
    <lineage>
        <taxon>Eukaryota</taxon>
        <taxon>Fungi</taxon>
        <taxon>Fungi incertae sedis</taxon>
        <taxon>Mucoromycota</taxon>
        <taxon>Glomeromycotina</taxon>
        <taxon>Glomeromycetes</taxon>
        <taxon>Glomerales</taxon>
        <taxon>Glomeraceae</taxon>
        <taxon>Rhizophagus</taxon>
    </lineage>
</organism>
<accession>U9UDI3</accession>
<dbReference type="AlphaFoldDB" id="U9UDI3"/>
<protein>
    <submittedName>
        <fullName evidence="1">Uncharacterized protein</fullName>
    </submittedName>
</protein>
<dbReference type="EMBL" id="KI283666">
    <property type="protein sequence ID" value="ESA13656.1"/>
    <property type="molecule type" value="Genomic_DNA"/>
</dbReference>
<evidence type="ECO:0000313" key="1">
    <source>
        <dbReference type="EMBL" id="ESA13656.1"/>
    </source>
</evidence>
<dbReference type="HOGENOM" id="CLU_2265129_0_0_1"/>
<proteinExistence type="predicted"/>